<gene>
    <name evidence="2" type="ORF">HHK36_030289</name>
</gene>
<dbReference type="EMBL" id="JABCRI010000024">
    <property type="protein sequence ID" value="KAF8376918.1"/>
    <property type="molecule type" value="Genomic_DNA"/>
</dbReference>
<protein>
    <submittedName>
        <fullName evidence="2">Uncharacterized protein</fullName>
    </submittedName>
</protein>
<evidence type="ECO:0000256" key="1">
    <source>
        <dbReference type="SAM" id="Coils"/>
    </source>
</evidence>
<comment type="caution">
    <text evidence="2">The sequence shown here is derived from an EMBL/GenBank/DDBJ whole genome shotgun (WGS) entry which is preliminary data.</text>
</comment>
<evidence type="ECO:0000313" key="3">
    <source>
        <dbReference type="Proteomes" id="UP000655225"/>
    </source>
</evidence>
<dbReference type="AlphaFoldDB" id="A0A835D1E9"/>
<organism evidence="2 3">
    <name type="scientific">Tetracentron sinense</name>
    <name type="common">Spur-leaf</name>
    <dbReference type="NCBI Taxonomy" id="13715"/>
    <lineage>
        <taxon>Eukaryota</taxon>
        <taxon>Viridiplantae</taxon>
        <taxon>Streptophyta</taxon>
        <taxon>Embryophyta</taxon>
        <taxon>Tracheophyta</taxon>
        <taxon>Spermatophyta</taxon>
        <taxon>Magnoliopsida</taxon>
        <taxon>Trochodendrales</taxon>
        <taxon>Trochodendraceae</taxon>
        <taxon>Tetracentron</taxon>
    </lineage>
</organism>
<name>A0A835D1E9_TETSI</name>
<feature type="coiled-coil region" evidence="1">
    <location>
        <begin position="81"/>
        <end position="108"/>
    </location>
</feature>
<sequence>MEPDGGFACATDQSISLNSCFPSFKIVRLRVGERWMESEIDAEPSLLIFSDESPMDGNPPAASSSVKTLGHDLVILLEQMHQQVLDKLERLSSKIDRLSSKIDVISTDIKTLLKQK</sequence>
<proteinExistence type="predicted"/>
<dbReference type="Proteomes" id="UP000655225">
    <property type="component" value="Unassembled WGS sequence"/>
</dbReference>
<keyword evidence="3" id="KW-1185">Reference proteome</keyword>
<evidence type="ECO:0000313" key="2">
    <source>
        <dbReference type="EMBL" id="KAF8376918.1"/>
    </source>
</evidence>
<reference evidence="2 3" key="1">
    <citation type="submission" date="2020-04" db="EMBL/GenBank/DDBJ databases">
        <title>Plant Genome Project.</title>
        <authorList>
            <person name="Zhang R.-G."/>
        </authorList>
    </citation>
    <scope>NUCLEOTIDE SEQUENCE [LARGE SCALE GENOMIC DNA]</scope>
    <source>
        <strain evidence="2">YNK0</strain>
        <tissue evidence="2">Leaf</tissue>
    </source>
</reference>
<keyword evidence="1" id="KW-0175">Coiled coil</keyword>
<accession>A0A835D1E9</accession>